<evidence type="ECO:0000313" key="1">
    <source>
        <dbReference type="EMBL" id="SMQ64479.1"/>
    </source>
</evidence>
<dbReference type="SUPFAM" id="SSF48371">
    <property type="entry name" value="ARM repeat"/>
    <property type="match status" value="1"/>
</dbReference>
<dbReference type="Pfam" id="PF13646">
    <property type="entry name" value="HEAT_2"/>
    <property type="match status" value="1"/>
</dbReference>
<dbReference type="Proteomes" id="UP000194469">
    <property type="component" value="Unassembled WGS sequence"/>
</dbReference>
<dbReference type="AlphaFoldDB" id="A0A1Y6EQC3"/>
<accession>A0A1Y6EQC3</accession>
<name>A0A1Y6EQC3_9SPHN</name>
<protein>
    <submittedName>
        <fullName evidence="1">HEAT repeat-containing protein</fullName>
    </submittedName>
</protein>
<proteinExistence type="predicted"/>
<dbReference type="GeneID" id="303001097"/>
<dbReference type="Gene3D" id="1.25.10.10">
    <property type="entry name" value="Leucine-rich Repeat Variant"/>
    <property type="match status" value="1"/>
</dbReference>
<sequence>MSRHDHFPRHDPARCEAAREATDALAEDWRAEDTCPGGLIAAMDALADAPPAAAIDALLPWLADIGWLRARLAAALTLIAADPFARPPLRLVGGGDGPCGLVLAERGAIRLSLLLQPFTAGAAAIRILAGGGARLRRHRIVGAAAQPTFTAAGAGCCESDPPQPLSKDMILRLDTAREAMTLVGASGDLLLLDLAVHPPSSLPVQTYDIASGRLVHVASARRDASFRQMALALLGAFGSRDAAPLFVEATRDDDFAARWSAMRQLVALDPAAARAPLAAMAAADPHPEVRAAAGATLALYPSFCAAKDAHAPDDRSPADARI</sequence>
<organism evidence="1 2">
    <name type="scientific">Sphingopyxis terrae subsp. ummariensis</name>
    <dbReference type="NCBI Taxonomy" id="429001"/>
    <lineage>
        <taxon>Bacteria</taxon>
        <taxon>Pseudomonadati</taxon>
        <taxon>Pseudomonadota</taxon>
        <taxon>Alphaproteobacteria</taxon>
        <taxon>Sphingomonadales</taxon>
        <taxon>Sphingomonadaceae</taxon>
        <taxon>Sphingopyxis</taxon>
    </lineage>
</organism>
<dbReference type="EMBL" id="FXWL01000001">
    <property type="protein sequence ID" value="SMQ64479.1"/>
    <property type="molecule type" value="Genomic_DNA"/>
</dbReference>
<reference evidence="2" key="1">
    <citation type="submission" date="2017-04" db="EMBL/GenBank/DDBJ databases">
        <authorList>
            <person name="Varghese N."/>
            <person name="Submissions S."/>
        </authorList>
    </citation>
    <scope>NUCLEOTIDE SEQUENCE [LARGE SCALE GENOMIC DNA]</scope>
    <source>
        <strain evidence="2">UI2</strain>
    </source>
</reference>
<gene>
    <name evidence="1" type="ORF">SAMN06295984_1027</name>
</gene>
<keyword evidence="2" id="KW-1185">Reference proteome</keyword>
<dbReference type="InterPro" id="IPR016024">
    <property type="entry name" value="ARM-type_fold"/>
</dbReference>
<dbReference type="RefSeq" id="WP_086456236.1">
    <property type="nucleotide sequence ID" value="NZ_FXWL01000001.1"/>
</dbReference>
<dbReference type="InterPro" id="IPR011989">
    <property type="entry name" value="ARM-like"/>
</dbReference>
<evidence type="ECO:0000313" key="2">
    <source>
        <dbReference type="Proteomes" id="UP000194469"/>
    </source>
</evidence>